<evidence type="ECO:0000313" key="2">
    <source>
        <dbReference type="EMBL" id="GGH26831.1"/>
    </source>
</evidence>
<keyword evidence="1" id="KW-0812">Transmembrane</keyword>
<name>A0A917IAL2_9HYPH</name>
<keyword evidence="1" id="KW-1133">Transmembrane helix</keyword>
<organism evidence="2 3">
    <name type="scientific">Alsobacter metallidurans</name>
    <dbReference type="NCBI Taxonomy" id="340221"/>
    <lineage>
        <taxon>Bacteria</taxon>
        <taxon>Pseudomonadati</taxon>
        <taxon>Pseudomonadota</taxon>
        <taxon>Alphaproteobacteria</taxon>
        <taxon>Hyphomicrobiales</taxon>
        <taxon>Alsobacteraceae</taxon>
        <taxon>Alsobacter</taxon>
    </lineage>
</organism>
<keyword evidence="3" id="KW-1185">Reference proteome</keyword>
<comment type="caution">
    <text evidence="2">The sequence shown here is derived from an EMBL/GenBank/DDBJ whole genome shotgun (WGS) entry which is preliminary data.</text>
</comment>
<reference evidence="2" key="1">
    <citation type="journal article" date="2014" name="Int. J. Syst. Evol. Microbiol.">
        <title>Complete genome sequence of Corynebacterium casei LMG S-19264T (=DSM 44701T), isolated from a smear-ripened cheese.</title>
        <authorList>
            <consortium name="US DOE Joint Genome Institute (JGI-PGF)"/>
            <person name="Walter F."/>
            <person name="Albersmeier A."/>
            <person name="Kalinowski J."/>
            <person name="Ruckert C."/>
        </authorList>
    </citation>
    <scope>NUCLEOTIDE SEQUENCE</scope>
    <source>
        <strain evidence="2">CGMCC 1.12214</strain>
    </source>
</reference>
<dbReference type="AlphaFoldDB" id="A0A917IAL2"/>
<evidence type="ECO:0000313" key="3">
    <source>
        <dbReference type="Proteomes" id="UP000603912"/>
    </source>
</evidence>
<reference evidence="2" key="2">
    <citation type="submission" date="2020-09" db="EMBL/GenBank/DDBJ databases">
        <authorList>
            <person name="Sun Q."/>
            <person name="Zhou Y."/>
        </authorList>
    </citation>
    <scope>NUCLEOTIDE SEQUENCE</scope>
    <source>
        <strain evidence="2">CGMCC 1.12214</strain>
    </source>
</reference>
<proteinExistence type="predicted"/>
<evidence type="ECO:0000256" key="1">
    <source>
        <dbReference type="SAM" id="Phobius"/>
    </source>
</evidence>
<gene>
    <name evidence="2" type="ORF">GCM10007036_34940</name>
</gene>
<protein>
    <submittedName>
        <fullName evidence="2">Uncharacterized protein</fullName>
    </submittedName>
</protein>
<dbReference type="EMBL" id="BMES01000002">
    <property type="protein sequence ID" value="GGH26831.1"/>
    <property type="molecule type" value="Genomic_DNA"/>
</dbReference>
<accession>A0A917IAL2</accession>
<sequence length="50" mass="5296">MAREPLDTPTVENDVRAKQGVTGHNVRYVLGIGLGLAIVAGVILYFTVGN</sequence>
<keyword evidence="1" id="KW-0472">Membrane</keyword>
<dbReference type="Proteomes" id="UP000603912">
    <property type="component" value="Unassembled WGS sequence"/>
</dbReference>
<feature type="transmembrane region" description="Helical" evidence="1">
    <location>
        <begin position="28"/>
        <end position="48"/>
    </location>
</feature>